<evidence type="ECO:0000256" key="2">
    <source>
        <dbReference type="SAM" id="Phobius"/>
    </source>
</evidence>
<dbReference type="STRING" id="197479.BFW38_02220"/>
<evidence type="ECO:0000256" key="1">
    <source>
        <dbReference type="ARBA" id="ARBA00004651"/>
    </source>
</evidence>
<keyword evidence="2" id="KW-1133">Transmembrane helix</keyword>
<dbReference type="Pfam" id="PF07885">
    <property type="entry name" value="Ion_trans_2"/>
    <property type="match status" value="1"/>
</dbReference>
<dbReference type="PANTHER" id="PTHR43833:SF9">
    <property type="entry name" value="POTASSIUM CHANNEL PROTEIN YUGO-RELATED"/>
    <property type="match status" value="1"/>
</dbReference>
<sequence>MLTRWLWQHVHKATPWRCRLGASHQSGKTGRIVLITLLLIIAHTWAMMYFEGLNPEDALWLTLVTVTTVGYGDFSAETPGGRIATIIFMLGGIYAMTVAISLVVEHYQWRRNRQRQGLWNWHMKHHVLIVNAPAFDAERYLKRLMHHLRHAPGGRKLDVAIITEAFPNGLPESLLALGLVHHHGRVDARDVLLRANADSASTLVILAEDERDQHADAVTFSALCRLRELNTQAYLIAECVTDEDRERFNAAGASTVIRPIRAYPEMLVRSITAEGSASFIENLLSTDEDELVMVTGPYAGRWGLLVKWFSEQDLGLPVAGRLADGQMKHNPAMHEELYLEAVLVLISEAQLDRLTQQPLPHQLHE</sequence>
<comment type="subcellular location">
    <subcellularLocation>
        <location evidence="1">Cell membrane</location>
        <topology evidence="1">Multi-pass membrane protein</topology>
    </subcellularLocation>
</comment>
<gene>
    <name evidence="5" type="ORF">BFW38_02220</name>
</gene>
<dbReference type="GO" id="GO:0005886">
    <property type="term" value="C:plasma membrane"/>
    <property type="evidence" value="ECO:0007669"/>
    <property type="project" value="UniProtKB-SubCell"/>
</dbReference>
<keyword evidence="6" id="KW-1185">Reference proteome</keyword>
<dbReference type="Gene3D" id="3.40.50.720">
    <property type="entry name" value="NAD(P)-binding Rossmann-like Domain"/>
    <property type="match status" value="1"/>
</dbReference>
<evidence type="ECO:0008006" key="7">
    <source>
        <dbReference type="Google" id="ProtNLM"/>
    </source>
</evidence>
<evidence type="ECO:0000259" key="3">
    <source>
        <dbReference type="Pfam" id="PF02254"/>
    </source>
</evidence>
<evidence type="ECO:0000313" key="5">
    <source>
        <dbReference type="EMBL" id="ODC02535.1"/>
    </source>
</evidence>
<keyword evidence="2" id="KW-0472">Membrane</keyword>
<dbReference type="InterPro" id="IPR050721">
    <property type="entry name" value="Trk_Ktr_HKT_K-transport"/>
</dbReference>
<dbReference type="AlphaFoldDB" id="A0A1E2V7A5"/>
<dbReference type="InterPro" id="IPR003148">
    <property type="entry name" value="RCK_N"/>
</dbReference>
<dbReference type="Proteomes" id="UP000094291">
    <property type="component" value="Unassembled WGS sequence"/>
</dbReference>
<dbReference type="InterPro" id="IPR013099">
    <property type="entry name" value="K_chnl_dom"/>
</dbReference>
<dbReference type="RefSeq" id="WP_068996920.1">
    <property type="nucleotide sequence ID" value="NZ_MDTQ01000001.1"/>
</dbReference>
<dbReference type="InterPro" id="IPR036291">
    <property type="entry name" value="NAD(P)-bd_dom_sf"/>
</dbReference>
<dbReference type="GO" id="GO:0006813">
    <property type="term" value="P:potassium ion transport"/>
    <property type="evidence" value="ECO:0007669"/>
    <property type="project" value="InterPro"/>
</dbReference>
<dbReference type="PANTHER" id="PTHR43833">
    <property type="entry name" value="POTASSIUM CHANNEL PROTEIN 2-RELATED-RELATED"/>
    <property type="match status" value="1"/>
</dbReference>
<feature type="domain" description="RCK N-terminal" evidence="3">
    <location>
        <begin position="178"/>
        <end position="259"/>
    </location>
</feature>
<comment type="caution">
    <text evidence="5">The sequence shown here is derived from an EMBL/GenBank/DDBJ whole genome shotgun (WGS) entry which is preliminary data.</text>
</comment>
<feature type="transmembrane region" description="Helical" evidence="2">
    <location>
        <begin position="32"/>
        <end position="50"/>
    </location>
</feature>
<evidence type="ECO:0000259" key="4">
    <source>
        <dbReference type="Pfam" id="PF07885"/>
    </source>
</evidence>
<dbReference type="EMBL" id="MDTQ01000001">
    <property type="protein sequence ID" value="ODC02535.1"/>
    <property type="molecule type" value="Genomic_DNA"/>
</dbReference>
<dbReference type="SUPFAM" id="SSF51735">
    <property type="entry name" value="NAD(P)-binding Rossmann-fold domains"/>
    <property type="match status" value="1"/>
</dbReference>
<feature type="domain" description="Potassium channel" evidence="4">
    <location>
        <begin position="36"/>
        <end position="105"/>
    </location>
</feature>
<protein>
    <recommendedName>
        <fullName evidence="7">Potassium channel domain-containing protein</fullName>
    </recommendedName>
</protein>
<evidence type="ECO:0000313" key="6">
    <source>
        <dbReference type="Proteomes" id="UP000094291"/>
    </source>
</evidence>
<feature type="transmembrane region" description="Helical" evidence="2">
    <location>
        <begin position="83"/>
        <end position="104"/>
    </location>
</feature>
<keyword evidence="2" id="KW-0812">Transmembrane</keyword>
<organism evidence="5 6">
    <name type="scientific">Terasakiispira papahanaumokuakeensis</name>
    <dbReference type="NCBI Taxonomy" id="197479"/>
    <lineage>
        <taxon>Bacteria</taxon>
        <taxon>Pseudomonadati</taxon>
        <taxon>Pseudomonadota</taxon>
        <taxon>Gammaproteobacteria</taxon>
        <taxon>Oceanospirillales</taxon>
        <taxon>Terasakiispira</taxon>
    </lineage>
</organism>
<dbReference type="Pfam" id="PF02254">
    <property type="entry name" value="TrkA_N"/>
    <property type="match status" value="1"/>
</dbReference>
<reference evidence="5 6" key="1">
    <citation type="submission" date="2016-08" db="EMBL/GenBank/DDBJ databases">
        <authorList>
            <person name="Seilhamer J.J."/>
        </authorList>
    </citation>
    <scope>NUCLEOTIDE SEQUENCE [LARGE SCALE GENOMIC DNA]</scope>
    <source>
        <strain evidence="5 6">PH27A</strain>
    </source>
</reference>
<dbReference type="Gene3D" id="1.10.287.70">
    <property type="match status" value="1"/>
</dbReference>
<dbReference type="SUPFAM" id="SSF81324">
    <property type="entry name" value="Voltage-gated potassium channels"/>
    <property type="match status" value="1"/>
</dbReference>
<name>A0A1E2V7A5_9GAMM</name>
<proteinExistence type="predicted"/>
<dbReference type="OrthoDB" id="9813518at2"/>
<accession>A0A1E2V7A5</accession>